<accession>A0ABD7TC74</accession>
<dbReference type="NCBIfam" id="TIGR01120">
    <property type="entry name" value="rpiB"/>
    <property type="match status" value="1"/>
</dbReference>
<dbReference type="InterPro" id="IPR004785">
    <property type="entry name" value="RpiB"/>
</dbReference>
<reference evidence="3" key="2">
    <citation type="submission" date="2024-04" db="EMBL/GenBank/DDBJ databases">
        <authorList>
            <person name="Diaz M."/>
            <person name="Bach T."/>
            <person name="Gonzalez Anta G."/>
            <person name="Agaras B."/>
            <person name="Wibberg D."/>
            <person name="Noguera F."/>
            <person name="Canciani W."/>
            <person name="Ybarra T."/>
            <person name="Nunez M.L."/>
            <person name="Valverde C."/>
        </authorList>
    </citation>
    <scope>NUCLEOTIDE SEQUENCE</scope>
    <source>
        <strain evidence="3">1008</strain>
    </source>
</reference>
<evidence type="ECO:0000256" key="1">
    <source>
        <dbReference type="ARBA" id="ARBA00008754"/>
    </source>
</evidence>
<dbReference type="NCBIfam" id="NF004051">
    <property type="entry name" value="PRK05571.1"/>
    <property type="match status" value="1"/>
</dbReference>
<dbReference type="AlphaFoldDB" id="A0ABD7TC74"/>
<dbReference type="InterPro" id="IPR036569">
    <property type="entry name" value="RpiB_LacA_LacB_sf"/>
</dbReference>
<dbReference type="EC" id="5.3.1.6" evidence="3"/>
<dbReference type="SUPFAM" id="SSF89623">
    <property type="entry name" value="Ribose/Galactose isomerase RpiB/AlsB"/>
    <property type="match status" value="1"/>
</dbReference>
<dbReference type="Pfam" id="PF02502">
    <property type="entry name" value="LacAB_rpiB"/>
    <property type="match status" value="1"/>
</dbReference>
<evidence type="ECO:0000256" key="2">
    <source>
        <dbReference type="ARBA" id="ARBA00023235"/>
    </source>
</evidence>
<dbReference type="InterPro" id="IPR051812">
    <property type="entry name" value="SPI_LacAB/RpiB"/>
</dbReference>
<dbReference type="RefSeq" id="WP_100490347.1">
    <property type="nucleotide sequence ID" value="NZ_CP078013.2"/>
</dbReference>
<reference evidence="3" key="1">
    <citation type="journal article" date="2022" name="Front. Plant Sci.">
        <title>Agronomic efficiency and genome mining analysis of the wheat-biostimulant rhizospheric bacterium Pseudomonas pergaminensis sp. nov. strain 1008T.</title>
        <authorList>
            <person name="Diaz M."/>
            <person name="Bach T."/>
            <person name="Gonzalez Anta G."/>
            <person name="Agaras B."/>
            <person name="Wibberg D."/>
            <person name="Noguera F."/>
            <person name="Canciani W."/>
            <person name="Valverde C."/>
        </authorList>
    </citation>
    <scope>NUCLEOTIDE SEQUENCE</scope>
    <source>
        <strain evidence="3">1008</strain>
    </source>
</reference>
<dbReference type="PIRSF" id="PIRSF005384">
    <property type="entry name" value="RpiB_LacA_B"/>
    <property type="match status" value="1"/>
</dbReference>
<dbReference type="Gene3D" id="3.40.1400.10">
    <property type="entry name" value="Sugar-phosphate isomerase, RpiB/LacA/LacB"/>
    <property type="match status" value="1"/>
</dbReference>
<dbReference type="GO" id="GO:0004751">
    <property type="term" value="F:ribose-5-phosphate isomerase activity"/>
    <property type="evidence" value="ECO:0007669"/>
    <property type="project" value="UniProtKB-EC"/>
</dbReference>
<dbReference type="PANTHER" id="PTHR43732">
    <property type="entry name" value="RIBOSE 5-PHOSPHATE ISOMERASE-RELATED"/>
    <property type="match status" value="1"/>
</dbReference>
<proteinExistence type="inferred from homology"/>
<gene>
    <name evidence="3" type="primary">rpiB</name>
    <name evidence="3" type="ORF">KUA23_18455</name>
</gene>
<name>A0ABD7TC74_9PSED</name>
<keyword evidence="2 3" id="KW-0413">Isomerase</keyword>
<dbReference type="NCBIfam" id="TIGR00689">
    <property type="entry name" value="rpiB_lacA_lacB"/>
    <property type="match status" value="1"/>
</dbReference>
<dbReference type="Proteomes" id="UP001056907">
    <property type="component" value="Chromosome"/>
</dbReference>
<dbReference type="InterPro" id="IPR003500">
    <property type="entry name" value="RpiB_LacA_LacB"/>
</dbReference>
<evidence type="ECO:0000313" key="3">
    <source>
        <dbReference type="EMBL" id="USV99042.1"/>
    </source>
</evidence>
<organism evidence="3 4">
    <name type="scientific">Pseudomonas pergaminensis</name>
    <dbReference type="NCBI Taxonomy" id="2853159"/>
    <lineage>
        <taxon>Bacteria</taxon>
        <taxon>Pseudomonadati</taxon>
        <taxon>Pseudomonadota</taxon>
        <taxon>Gammaproteobacteria</taxon>
        <taxon>Pseudomonadales</taxon>
        <taxon>Pseudomonadaceae</taxon>
        <taxon>Pseudomonas</taxon>
    </lineage>
</organism>
<evidence type="ECO:0000313" key="4">
    <source>
        <dbReference type="Proteomes" id="UP001056907"/>
    </source>
</evidence>
<protein>
    <submittedName>
        <fullName evidence="3">Ribose 5-phosphate isomerase B</fullName>
        <ecNumber evidence="3">5.3.1.6</ecNumber>
    </submittedName>
</protein>
<comment type="similarity">
    <text evidence="1">Belongs to the LacAB/RpiB family.</text>
</comment>
<dbReference type="PANTHER" id="PTHR43732:SF1">
    <property type="entry name" value="RIBOSE 5-PHOSPHATE ISOMERASE"/>
    <property type="match status" value="1"/>
</dbReference>
<dbReference type="KEGG" id="ppeg:KUA23_18455"/>
<sequence length="161" mass="16791">MGAQTTFSVAIGCDEAGFELKEMLKGFIESLGHGVEDFGCYSSSPVLYPDIAAAVATAVGAGEQRLGVLICGTGIGMAISANKIKGVRAAQAHDTYSAERARKSNDAQILSIGARVIGPELAKSIVKVFLASEFEAERSGKKVERITALEQANRALPSGDD</sequence>
<dbReference type="EMBL" id="CP078013">
    <property type="protein sequence ID" value="USV99042.1"/>
    <property type="molecule type" value="Genomic_DNA"/>
</dbReference>